<accession>L9W6Z8</accession>
<feature type="region of interest" description="Disordered" evidence="1">
    <location>
        <begin position="112"/>
        <end position="161"/>
    </location>
</feature>
<comment type="caution">
    <text evidence="2">The sequence shown here is derived from an EMBL/GenBank/DDBJ whole genome shotgun (WGS) entry which is preliminary data.</text>
</comment>
<dbReference type="RefSeq" id="WP_008161816.1">
    <property type="nucleotide sequence ID" value="NZ_AOHX01000036.1"/>
</dbReference>
<evidence type="ECO:0000256" key="1">
    <source>
        <dbReference type="SAM" id="MobiDB-lite"/>
    </source>
</evidence>
<sequence length="217" mass="23269">MRALRTCDFCGDDAAGTFELIPPELEPTDTEQRRVVLCPDCKAHLEDLLEPLLARLDGDSAEPPTETATAHVDEQTPRTADDEAGSDSNGTDSHATLTLEDGITFDAAGTREGAATTDAEPTESPTAEDSTTTADAAEATADPAEEPASNDTRRRPPNGYGNVVRLLQNRELPMARSAVEGLAAGAYDLESHEVDAIIDYALETEEFVEERGELRRP</sequence>
<feature type="compositionally biased region" description="Low complexity" evidence="1">
    <location>
        <begin position="122"/>
        <end position="149"/>
    </location>
</feature>
<dbReference type="Proteomes" id="UP000011661">
    <property type="component" value="Unassembled WGS sequence"/>
</dbReference>
<evidence type="ECO:0000313" key="2">
    <source>
        <dbReference type="EMBL" id="ELY45249.1"/>
    </source>
</evidence>
<evidence type="ECO:0000313" key="3">
    <source>
        <dbReference type="Proteomes" id="UP000011661"/>
    </source>
</evidence>
<feature type="region of interest" description="Disordered" evidence="1">
    <location>
        <begin position="57"/>
        <end position="98"/>
    </location>
</feature>
<dbReference type="EMBL" id="AOHX01000036">
    <property type="protein sequence ID" value="ELY45249.1"/>
    <property type="molecule type" value="Genomic_DNA"/>
</dbReference>
<reference evidence="2 3" key="1">
    <citation type="journal article" date="2014" name="PLoS Genet.">
        <title>Phylogenetically driven sequencing of extremely halophilic archaea reveals strategies for static and dynamic osmo-response.</title>
        <authorList>
            <person name="Becker E.A."/>
            <person name="Seitzer P.M."/>
            <person name="Tritt A."/>
            <person name="Larsen D."/>
            <person name="Krusor M."/>
            <person name="Yao A.I."/>
            <person name="Wu D."/>
            <person name="Madern D."/>
            <person name="Eisen J.A."/>
            <person name="Darling A.E."/>
            <person name="Facciotti M.T."/>
        </authorList>
    </citation>
    <scope>NUCLEOTIDE SEQUENCE [LARGE SCALE GENOMIC DNA]</scope>
    <source>
        <strain evidence="2 3">JCM 14089</strain>
    </source>
</reference>
<feature type="compositionally biased region" description="Polar residues" evidence="1">
    <location>
        <begin position="86"/>
        <end position="96"/>
    </location>
</feature>
<name>L9W6Z8_9EURY</name>
<dbReference type="eggNOG" id="arCOG07780">
    <property type="taxonomic scope" value="Archaea"/>
</dbReference>
<organism evidence="2 3">
    <name type="scientific">Natronorubrum sulfidifaciens JCM 14089</name>
    <dbReference type="NCBI Taxonomy" id="1230460"/>
    <lineage>
        <taxon>Archaea</taxon>
        <taxon>Methanobacteriati</taxon>
        <taxon>Methanobacteriota</taxon>
        <taxon>Stenosarchaea group</taxon>
        <taxon>Halobacteria</taxon>
        <taxon>Halobacteriales</taxon>
        <taxon>Natrialbaceae</taxon>
        <taxon>Natronorubrum</taxon>
    </lineage>
</organism>
<gene>
    <name evidence="2" type="ORF">C495_08255</name>
</gene>
<feature type="compositionally biased region" description="Basic and acidic residues" evidence="1">
    <location>
        <begin position="71"/>
        <end position="81"/>
    </location>
</feature>
<proteinExistence type="predicted"/>
<dbReference type="OrthoDB" id="204261at2157"/>
<dbReference type="AlphaFoldDB" id="L9W6Z8"/>
<dbReference type="PATRIC" id="fig|1230460.4.peg.1668"/>
<protein>
    <submittedName>
        <fullName evidence="2">Uncharacterized protein</fullName>
    </submittedName>
</protein>
<keyword evidence="3" id="KW-1185">Reference proteome</keyword>